<feature type="coiled-coil region" evidence="6">
    <location>
        <begin position="332"/>
        <end position="380"/>
    </location>
</feature>
<evidence type="ECO:0000256" key="3">
    <source>
        <dbReference type="ARBA" id="ARBA00022692"/>
    </source>
</evidence>
<dbReference type="PANTHER" id="PTHR32309:SF13">
    <property type="entry name" value="FERRIC ENTEROBACTIN TRANSPORT PROTEIN FEPE"/>
    <property type="match status" value="1"/>
</dbReference>
<reference evidence="10 11" key="1">
    <citation type="submission" date="2018-06" db="EMBL/GenBank/DDBJ databases">
        <title>Extensive metabolic versatility and redundancy in microbially diverse, dynamic hydrothermal sediments.</title>
        <authorList>
            <person name="Dombrowski N."/>
            <person name="Teske A."/>
            <person name="Baker B.J."/>
        </authorList>
    </citation>
    <scope>NUCLEOTIDE SEQUENCE [LARGE SCALE GENOMIC DNA]</scope>
    <source>
        <strain evidence="10">B3_G15</strain>
    </source>
</reference>
<dbReference type="GO" id="GO:0005886">
    <property type="term" value="C:plasma membrane"/>
    <property type="evidence" value="ECO:0007669"/>
    <property type="project" value="UniProtKB-SubCell"/>
</dbReference>
<dbReference type="EMBL" id="QMQA01000047">
    <property type="protein sequence ID" value="RLE14381.1"/>
    <property type="molecule type" value="Genomic_DNA"/>
</dbReference>
<dbReference type="Proteomes" id="UP000280417">
    <property type="component" value="Unassembled WGS sequence"/>
</dbReference>
<evidence type="ECO:0008006" key="12">
    <source>
        <dbReference type="Google" id="ProtNLM"/>
    </source>
</evidence>
<dbReference type="PANTHER" id="PTHR32309">
    <property type="entry name" value="TYROSINE-PROTEIN KINASE"/>
    <property type="match status" value="1"/>
</dbReference>
<feature type="transmembrane region" description="Helical" evidence="7">
    <location>
        <begin position="513"/>
        <end position="535"/>
    </location>
</feature>
<proteinExistence type="predicted"/>
<protein>
    <recommendedName>
        <fullName evidence="12">Polysaccharide chain length determinant N-terminal domain-containing protein</fullName>
    </recommendedName>
</protein>
<evidence type="ECO:0000256" key="2">
    <source>
        <dbReference type="ARBA" id="ARBA00022475"/>
    </source>
</evidence>
<feature type="transmembrane region" description="Helical" evidence="7">
    <location>
        <begin position="27"/>
        <end position="48"/>
    </location>
</feature>
<keyword evidence="4 7" id="KW-1133">Transmembrane helix</keyword>
<dbReference type="InterPro" id="IPR050445">
    <property type="entry name" value="Bact_polysacc_biosynth/exp"/>
</dbReference>
<evidence type="ECO:0000256" key="6">
    <source>
        <dbReference type="SAM" id="Coils"/>
    </source>
</evidence>
<gene>
    <name evidence="10" type="ORF">DRJ04_02515</name>
</gene>
<evidence type="ECO:0000313" key="10">
    <source>
        <dbReference type="EMBL" id="RLE14381.1"/>
    </source>
</evidence>
<dbReference type="AlphaFoldDB" id="A0A662DJA2"/>
<dbReference type="InterPro" id="IPR003856">
    <property type="entry name" value="LPS_length_determ_N"/>
</dbReference>
<keyword evidence="2" id="KW-1003">Cell membrane</keyword>
<accession>A0A662DJA2</accession>
<organism evidence="10 11">
    <name type="scientific">Aerophobetes bacterium</name>
    <dbReference type="NCBI Taxonomy" id="2030807"/>
    <lineage>
        <taxon>Bacteria</taxon>
        <taxon>Candidatus Aerophobota</taxon>
    </lineage>
</organism>
<evidence type="ECO:0000313" key="11">
    <source>
        <dbReference type="Proteomes" id="UP000280417"/>
    </source>
</evidence>
<comment type="subcellular location">
    <subcellularLocation>
        <location evidence="1">Cell membrane</location>
        <topology evidence="1">Multi-pass membrane protein</topology>
    </subcellularLocation>
</comment>
<feature type="domain" description="Polysaccharide chain length determinant N-terminal" evidence="8">
    <location>
        <begin position="11"/>
        <end position="65"/>
    </location>
</feature>
<dbReference type="Pfam" id="PF02706">
    <property type="entry name" value="Wzz"/>
    <property type="match status" value="1"/>
</dbReference>
<evidence type="ECO:0000256" key="4">
    <source>
        <dbReference type="ARBA" id="ARBA00022989"/>
    </source>
</evidence>
<sequence length="545" mass="62355">MRRKNLSEEYEEIDLRDYIKVLLRQKWIVICLTLGAIIGATVVNFFILKPVYQAKAILLVPKFTPAVVSKSMTIEEYINLQTLVPKTLSPDAYAALLKTPALEREIINTLNLRNFSGEILSPDELEKMVEIEAVKNTDLIQIRVEHYNPQKAAEIANTWARLFVEESKKSDIQSALSSEEAVRKQLEIAKMNLMKAEEEKKDFQKRNRILVLEKQVNSKVNKIAEFNARLSDIDRLLQKTKMEIKIWLFTLIKGEMSAYESRLADIRLILLKQKLEKGKIKDELKGQTKTLILRESLIKDEYLAKLLADLTEQSAISLGNLGLESEKVNPIYQNLKQRLVNLNISQEVLIKEAEELEGAVGELEKILSALQQQLSNDELEYQRLPFVVHSILSKLRKVQLGSLRSSIAKKLEGQLVDATISIQSLLEEKRQLKDHVKRYSEELNELQVMLETEKLKLKDLERKLRIAESTCEMLSKKLEEARIATTMKTDKVKIASLAAEPKRPIKPRKKQNILISGILGLFGGVLVAFFVDWWTKGGTNAEKRN</sequence>
<evidence type="ECO:0000256" key="1">
    <source>
        <dbReference type="ARBA" id="ARBA00004651"/>
    </source>
</evidence>
<keyword evidence="5 7" id="KW-0472">Membrane</keyword>
<dbReference type="GO" id="GO:0004713">
    <property type="term" value="F:protein tyrosine kinase activity"/>
    <property type="evidence" value="ECO:0007669"/>
    <property type="project" value="TreeGrafter"/>
</dbReference>
<comment type="caution">
    <text evidence="10">The sequence shown here is derived from an EMBL/GenBank/DDBJ whole genome shotgun (WGS) entry which is preliminary data.</text>
</comment>
<evidence type="ECO:0000259" key="8">
    <source>
        <dbReference type="Pfam" id="PF02706"/>
    </source>
</evidence>
<feature type="coiled-coil region" evidence="6">
    <location>
        <begin position="408"/>
        <end position="484"/>
    </location>
</feature>
<feature type="domain" description="Tyrosine-protein kinase G-rich" evidence="9">
    <location>
        <begin position="453"/>
        <end position="530"/>
    </location>
</feature>
<evidence type="ECO:0000256" key="5">
    <source>
        <dbReference type="ARBA" id="ARBA00023136"/>
    </source>
</evidence>
<dbReference type="Pfam" id="PF13807">
    <property type="entry name" value="GNVR"/>
    <property type="match status" value="1"/>
</dbReference>
<dbReference type="InterPro" id="IPR032807">
    <property type="entry name" value="GNVR"/>
</dbReference>
<keyword evidence="3 7" id="KW-0812">Transmembrane</keyword>
<evidence type="ECO:0000259" key="9">
    <source>
        <dbReference type="Pfam" id="PF13807"/>
    </source>
</evidence>
<keyword evidence="6" id="KW-0175">Coiled coil</keyword>
<name>A0A662DJA2_UNCAE</name>
<feature type="coiled-coil region" evidence="6">
    <location>
        <begin position="179"/>
        <end position="213"/>
    </location>
</feature>
<evidence type="ECO:0000256" key="7">
    <source>
        <dbReference type="SAM" id="Phobius"/>
    </source>
</evidence>